<dbReference type="GO" id="GO:0004674">
    <property type="term" value="F:protein serine/threonine kinase activity"/>
    <property type="evidence" value="ECO:0007669"/>
    <property type="project" value="UniProtKB-KW"/>
</dbReference>
<evidence type="ECO:0000256" key="8">
    <source>
        <dbReference type="ARBA" id="ARBA00047899"/>
    </source>
</evidence>
<feature type="region of interest" description="Disordered" evidence="10">
    <location>
        <begin position="1"/>
        <end position="116"/>
    </location>
</feature>
<evidence type="ECO:0000256" key="3">
    <source>
        <dbReference type="ARBA" id="ARBA00022527"/>
    </source>
</evidence>
<comment type="catalytic activity">
    <reaction evidence="8">
        <text>L-threonyl-[protein] + ATP = O-phospho-L-threonyl-[protein] + ADP + H(+)</text>
        <dbReference type="Rhea" id="RHEA:46608"/>
        <dbReference type="Rhea" id="RHEA-COMP:11060"/>
        <dbReference type="Rhea" id="RHEA-COMP:11605"/>
        <dbReference type="ChEBI" id="CHEBI:15378"/>
        <dbReference type="ChEBI" id="CHEBI:30013"/>
        <dbReference type="ChEBI" id="CHEBI:30616"/>
        <dbReference type="ChEBI" id="CHEBI:61977"/>
        <dbReference type="ChEBI" id="CHEBI:456216"/>
        <dbReference type="EC" id="2.7.11.1"/>
    </reaction>
</comment>
<evidence type="ECO:0000256" key="4">
    <source>
        <dbReference type="ARBA" id="ARBA00022679"/>
    </source>
</evidence>
<dbReference type="SUPFAM" id="SSF56112">
    <property type="entry name" value="Protein kinase-like (PK-like)"/>
    <property type="match status" value="1"/>
</dbReference>
<dbReference type="EC" id="2.7.11.1" evidence="2"/>
<name>A0A9Q1LUF6_9SOLA</name>
<evidence type="ECO:0000256" key="1">
    <source>
        <dbReference type="ARBA" id="ARBA00009903"/>
    </source>
</evidence>
<dbReference type="InterPro" id="IPR000719">
    <property type="entry name" value="Prot_kinase_dom"/>
</dbReference>
<evidence type="ECO:0000256" key="2">
    <source>
        <dbReference type="ARBA" id="ARBA00012513"/>
    </source>
</evidence>
<reference evidence="13" key="1">
    <citation type="journal article" date="2023" name="Proc. Natl. Acad. Sci. U.S.A.">
        <title>Genomic and structural basis for evolution of tropane alkaloid biosynthesis.</title>
        <authorList>
            <person name="Wanga Y.-J."/>
            <person name="Taina T."/>
            <person name="Yua J.-Y."/>
            <person name="Lia J."/>
            <person name="Xua B."/>
            <person name="Chenc J."/>
            <person name="D'Auriad J.C."/>
            <person name="Huanga J.-P."/>
            <person name="Huanga S.-X."/>
        </authorList>
    </citation>
    <scope>NUCLEOTIDE SEQUENCE [LARGE SCALE GENOMIC DNA]</scope>
    <source>
        <strain evidence="13">cv. KIB-2019</strain>
    </source>
</reference>
<proteinExistence type="inferred from homology"/>
<evidence type="ECO:0000256" key="9">
    <source>
        <dbReference type="ARBA" id="ARBA00048679"/>
    </source>
</evidence>
<dbReference type="FunFam" id="3.30.200.20:FF:000032">
    <property type="entry name" value="Serine/threonine-protein kinase D6PK-like"/>
    <property type="match status" value="1"/>
</dbReference>
<evidence type="ECO:0000313" key="13">
    <source>
        <dbReference type="Proteomes" id="UP001152561"/>
    </source>
</evidence>
<feature type="compositionally biased region" description="Low complexity" evidence="10">
    <location>
        <begin position="96"/>
        <end position="110"/>
    </location>
</feature>
<sequence length="578" mass="63668">MASAPSAKSGNQTAERSSRRSSPSQVLKSNKLEITTSKEREVVSKQHMVEPIVNQKSQSNQPKGSLNSLADKFGSMATEAKGPQGTTDHERKSSIKDSSASAKVSDGASSIAETSGSAKISDRADFLESGKSSICRGSTGTDVSEESTSSSLSSSVNKPHKANDSRWEAIQAIRIKDGALDLRHFRLLKKLGSGDIGSVYLSELCGTKCYFAMKVMDKASLASRKKLLRAQTEREILQSLDHPFLPSLYSHFETEKFSCLVMEFCPGGDLHTLRQRQPGKHFSEQAVKFYVAEVLLSMEYLHMLGIVYRDLKPENVLVREDGHIMLSDFDLSLRCAVSPTLVKSSSLESEPLRKNSAYCVQPVCIEPSCIQPSCAVPTTCFGPRLFSSKSKKEKKSKNEIGNQVSPLPELMAEPTGARSMSFVGTHEYLAPEIIKGEGHGSAVDWWTFGIFLYELLFGKTPFKGSGNRQTLFNVVGQPLRFPESPVVSFSARDLIRGLLVKEPQHRLAYKRGATEIKQHPFFEGVNWALIRCASPPEIPRPVEFERISVPAASTTDKAVAGTVPYQKNSDNYLEFDFF</sequence>
<dbReference type="Pfam" id="PF00069">
    <property type="entry name" value="Pkinase"/>
    <property type="match status" value="2"/>
</dbReference>
<dbReference type="Gene3D" id="1.10.510.10">
    <property type="entry name" value="Transferase(Phosphotransferase) domain 1"/>
    <property type="match status" value="1"/>
</dbReference>
<evidence type="ECO:0000256" key="7">
    <source>
        <dbReference type="ARBA" id="ARBA00022840"/>
    </source>
</evidence>
<dbReference type="Proteomes" id="UP001152561">
    <property type="component" value="Unassembled WGS sequence"/>
</dbReference>
<keyword evidence="5" id="KW-0547">Nucleotide-binding</keyword>
<keyword evidence="13" id="KW-1185">Reference proteome</keyword>
<dbReference type="CDD" id="cd05574">
    <property type="entry name" value="STKc_phototropin_like"/>
    <property type="match status" value="1"/>
</dbReference>
<feature type="compositionally biased region" description="Polar residues" evidence="10">
    <location>
        <begin position="54"/>
        <end position="68"/>
    </location>
</feature>
<evidence type="ECO:0000313" key="12">
    <source>
        <dbReference type="EMBL" id="KAJ8542816.1"/>
    </source>
</evidence>
<dbReference type="InterPro" id="IPR011009">
    <property type="entry name" value="Kinase-like_dom_sf"/>
</dbReference>
<evidence type="ECO:0000256" key="10">
    <source>
        <dbReference type="SAM" id="MobiDB-lite"/>
    </source>
</evidence>
<protein>
    <recommendedName>
        <fullName evidence="2">non-specific serine/threonine protein kinase</fullName>
        <ecNumber evidence="2">2.7.11.1</ecNumber>
    </recommendedName>
</protein>
<evidence type="ECO:0000259" key="11">
    <source>
        <dbReference type="PROSITE" id="PS50011"/>
    </source>
</evidence>
<gene>
    <name evidence="12" type="ORF">K7X08_005339</name>
</gene>
<dbReference type="GO" id="GO:0005524">
    <property type="term" value="F:ATP binding"/>
    <property type="evidence" value="ECO:0007669"/>
    <property type="project" value="UniProtKB-KW"/>
</dbReference>
<evidence type="ECO:0000256" key="6">
    <source>
        <dbReference type="ARBA" id="ARBA00022777"/>
    </source>
</evidence>
<dbReference type="FunFam" id="1.10.510.10:FF:000020">
    <property type="entry name" value="serine/threonine-protein kinase D6PK-like"/>
    <property type="match status" value="1"/>
</dbReference>
<dbReference type="OrthoDB" id="432483at2759"/>
<comment type="catalytic activity">
    <reaction evidence="9">
        <text>L-seryl-[protein] + ATP = O-phospho-L-seryl-[protein] + ADP + H(+)</text>
        <dbReference type="Rhea" id="RHEA:17989"/>
        <dbReference type="Rhea" id="RHEA-COMP:9863"/>
        <dbReference type="Rhea" id="RHEA-COMP:11604"/>
        <dbReference type="ChEBI" id="CHEBI:15378"/>
        <dbReference type="ChEBI" id="CHEBI:29999"/>
        <dbReference type="ChEBI" id="CHEBI:30616"/>
        <dbReference type="ChEBI" id="CHEBI:83421"/>
        <dbReference type="ChEBI" id="CHEBI:456216"/>
        <dbReference type="EC" id="2.7.11.1"/>
    </reaction>
</comment>
<evidence type="ECO:0000256" key="5">
    <source>
        <dbReference type="ARBA" id="ARBA00022741"/>
    </source>
</evidence>
<feature type="compositionally biased region" description="Low complexity" evidence="10">
    <location>
        <begin position="137"/>
        <end position="156"/>
    </location>
</feature>
<dbReference type="AlphaFoldDB" id="A0A9Q1LUF6"/>
<feature type="compositionally biased region" description="Polar residues" evidence="10">
    <location>
        <begin position="1"/>
        <end position="35"/>
    </location>
</feature>
<keyword evidence="7" id="KW-0067">ATP-binding</keyword>
<comment type="caution">
    <text evidence="12">The sequence shown here is derived from an EMBL/GenBank/DDBJ whole genome shotgun (WGS) entry which is preliminary data.</text>
</comment>
<dbReference type="PROSITE" id="PS50011">
    <property type="entry name" value="PROTEIN_KINASE_DOM"/>
    <property type="match status" value="1"/>
</dbReference>
<dbReference type="EMBL" id="JAJAGQ010000014">
    <property type="protein sequence ID" value="KAJ8542816.1"/>
    <property type="molecule type" value="Genomic_DNA"/>
</dbReference>
<feature type="region of interest" description="Disordered" evidence="10">
    <location>
        <begin position="135"/>
        <end position="163"/>
    </location>
</feature>
<dbReference type="Gene3D" id="3.30.200.20">
    <property type="entry name" value="Phosphorylase Kinase, domain 1"/>
    <property type="match status" value="1"/>
</dbReference>
<accession>A0A9Q1LUF6</accession>
<keyword evidence="6" id="KW-0418">Kinase</keyword>
<organism evidence="12 13">
    <name type="scientific">Anisodus acutangulus</name>
    <dbReference type="NCBI Taxonomy" id="402998"/>
    <lineage>
        <taxon>Eukaryota</taxon>
        <taxon>Viridiplantae</taxon>
        <taxon>Streptophyta</taxon>
        <taxon>Embryophyta</taxon>
        <taxon>Tracheophyta</taxon>
        <taxon>Spermatophyta</taxon>
        <taxon>Magnoliopsida</taxon>
        <taxon>eudicotyledons</taxon>
        <taxon>Gunneridae</taxon>
        <taxon>Pentapetalae</taxon>
        <taxon>asterids</taxon>
        <taxon>lamiids</taxon>
        <taxon>Solanales</taxon>
        <taxon>Solanaceae</taxon>
        <taxon>Solanoideae</taxon>
        <taxon>Hyoscyameae</taxon>
        <taxon>Anisodus</taxon>
    </lineage>
</organism>
<keyword evidence="3" id="KW-0723">Serine/threonine-protein kinase</keyword>
<dbReference type="InterPro" id="IPR008271">
    <property type="entry name" value="Ser/Thr_kinase_AS"/>
</dbReference>
<dbReference type="PROSITE" id="PS00108">
    <property type="entry name" value="PROTEIN_KINASE_ST"/>
    <property type="match status" value="1"/>
</dbReference>
<feature type="compositionally biased region" description="Basic and acidic residues" evidence="10">
    <location>
        <begin position="36"/>
        <end position="48"/>
    </location>
</feature>
<dbReference type="SMART" id="SM00220">
    <property type="entry name" value="S_TKc"/>
    <property type="match status" value="1"/>
</dbReference>
<dbReference type="FunFam" id="1.10.510.10:FF:000028">
    <property type="entry name" value="serine/threonine-protein kinase D6PK-like"/>
    <property type="match status" value="1"/>
</dbReference>
<comment type="similarity">
    <text evidence="1">Belongs to the protein kinase superfamily. AGC Ser/Thr protein kinase family.</text>
</comment>
<keyword evidence="4" id="KW-0808">Transferase</keyword>
<feature type="domain" description="Protein kinase" evidence="11">
    <location>
        <begin position="185"/>
        <end position="522"/>
    </location>
</feature>
<dbReference type="PANTHER" id="PTHR45637">
    <property type="entry name" value="FLIPPASE KINASE 1-RELATED"/>
    <property type="match status" value="1"/>
</dbReference>